<organism evidence="9 10">
    <name type="scientific">Halogranum salarium B-1</name>
    <dbReference type="NCBI Taxonomy" id="1210908"/>
    <lineage>
        <taxon>Archaea</taxon>
        <taxon>Methanobacteriati</taxon>
        <taxon>Methanobacteriota</taxon>
        <taxon>Stenosarchaea group</taxon>
        <taxon>Halobacteria</taxon>
        <taxon>Halobacteriales</taxon>
        <taxon>Haloferacaceae</taxon>
    </lineage>
</organism>
<evidence type="ECO:0000259" key="6">
    <source>
        <dbReference type="Pfam" id="PF03463"/>
    </source>
</evidence>
<evidence type="ECO:0000256" key="3">
    <source>
        <dbReference type="ARBA" id="ARBA00022490"/>
    </source>
</evidence>
<evidence type="ECO:0000259" key="8">
    <source>
        <dbReference type="Pfam" id="PF03465"/>
    </source>
</evidence>
<protein>
    <recommendedName>
        <fullName evidence="11">Peptide chain release factor 1</fullName>
    </recommendedName>
</protein>
<evidence type="ECO:0000313" key="9">
    <source>
        <dbReference type="EMBL" id="EJN61555.1"/>
    </source>
</evidence>
<dbReference type="InterPro" id="IPR042226">
    <property type="entry name" value="eFR1_2_sf"/>
</dbReference>
<dbReference type="PANTHER" id="PTHR10113">
    <property type="entry name" value="PEPTIDE CHAIN RELEASE FACTOR SUBUNIT 1"/>
    <property type="match status" value="1"/>
</dbReference>
<proteinExistence type="inferred from homology"/>
<sequence length="376" mass="40701">MSTQQSLSEDIETVANAEANDDQLVTVAIAPGESLEAVRGRVEEDHAEAEYLNEREEVQKPLKQAMEETRRILHDYEETPENGLVAYAGVVDGDLVTKVFDDLPDPVTETTYGYANEFDTAPLEASTSGTDTYGLVVVARENAVVGRYDGETIERIETIESDVPSKQAAEGGKEDRFEGRSQERKAEFFDSVGESLERAFLNPTTEESDPDTDTDAPAHGDVSVAGLLVGGSEVTVEQFENGGHLSERLADATLGTFNVEYSSETGLRQLVDAAEDAGALDGSDARETLDRFFQALADDDESAVGGREDVDEALEYGAVETLLLADSLPAEDVQTLRARAEEEGGTCVVVPESLDRSERLREAFDGVGALLRFDVE</sequence>
<dbReference type="PATRIC" id="fig|1210908.3.peg.567"/>
<reference evidence="9 10" key="1">
    <citation type="journal article" date="2012" name="J. Bacteriol.">
        <title>Draft Genome Sequence of the Extremely Halophilic Archaeon Halogranum salarium B-1T.</title>
        <authorList>
            <person name="Kim K.K."/>
            <person name="Lee K.C."/>
            <person name="Lee J.S."/>
        </authorList>
    </citation>
    <scope>NUCLEOTIDE SEQUENCE [LARGE SCALE GENOMIC DNA]</scope>
    <source>
        <strain evidence="9 10">B-1</strain>
    </source>
</reference>
<dbReference type="InterPro" id="IPR004403">
    <property type="entry name" value="Peptide_chain-rel_eRF1/aRF1"/>
</dbReference>
<dbReference type="SUPFAM" id="SSF53137">
    <property type="entry name" value="Translational machinery components"/>
    <property type="match status" value="1"/>
</dbReference>
<dbReference type="GO" id="GO:0003747">
    <property type="term" value="F:translation release factor activity"/>
    <property type="evidence" value="ECO:0007669"/>
    <property type="project" value="InterPro"/>
</dbReference>
<comment type="similarity">
    <text evidence="2">Belongs to the eukaryotic release factor 1 family.</text>
</comment>
<dbReference type="RefSeq" id="WP_009374630.1">
    <property type="nucleotide sequence ID" value="NZ_ALJD01000002.1"/>
</dbReference>
<evidence type="ECO:0008006" key="11">
    <source>
        <dbReference type="Google" id="ProtNLM"/>
    </source>
</evidence>
<keyword evidence="3" id="KW-0963">Cytoplasm</keyword>
<dbReference type="SUPFAM" id="SSF55481">
    <property type="entry name" value="N-terminal domain of eukaryotic peptide chain release factor subunit 1, ERF1"/>
    <property type="match status" value="1"/>
</dbReference>
<dbReference type="InterPro" id="IPR005141">
    <property type="entry name" value="eRF1_2"/>
</dbReference>
<feature type="domain" description="eRF1/Pelota-like N-terminal" evidence="6">
    <location>
        <begin position="11"/>
        <end position="124"/>
    </location>
</feature>
<dbReference type="Pfam" id="PF03464">
    <property type="entry name" value="eRF1_2"/>
    <property type="match status" value="1"/>
</dbReference>
<feature type="region of interest" description="Disordered" evidence="5">
    <location>
        <begin position="160"/>
        <end position="184"/>
    </location>
</feature>
<evidence type="ECO:0000256" key="1">
    <source>
        <dbReference type="ARBA" id="ARBA00004496"/>
    </source>
</evidence>
<dbReference type="Gene3D" id="3.30.960.10">
    <property type="entry name" value="eRF1 domain 1"/>
    <property type="match status" value="1"/>
</dbReference>
<dbReference type="Pfam" id="PF03463">
    <property type="entry name" value="eRF1_1"/>
    <property type="match status" value="1"/>
</dbReference>
<evidence type="ECO:0000256" key="5">
    <source>
        <dbReference type="SAM" id="MobiDB-lite"/>
    </source>
</evidence>
<dbReference type="EMBL" id="ALJD01000002">
    <property type="protein sequence ID" value="EJN61555.1"/>
    <property type="molecule type" value="Genomic_DNA"/>
</dbReference>
<accession>J2ZLD0</accession>
<dbReference type="eggNOG" id="arCOG01742">
    <property type="taxonomic scope" value="Archaea"/>
</dbReference>
<name>J2ZLD0_9EURY</name>
<keyword evidence="4" id="KW-0648">Protein biosynthesis</keyword>
<feature type="region of interest" description="Disordered" evidence="5">
    <location>
        <begin position="202"/>
        <end position="221"/>
    </location>
</feature>
<dbReference type="SUPFAM" id="SSF55315">
    <property type="entry name" value="L30e-like"/>
    <property type="match status" value="1"/>
</dbReference>
<evidence type="ECO:0000313" key="10">
    <source>
        <dbReference type="Proteomes" id="UP000007813"/>
    </source>
</evidence>
<feature type="compositionally biased region" description="Basic and acidic residues" evidence="5">
    <location>
        <begin position="171"/>
        <end position="184"/>
    </location>
</feature>
<feature type="domain" description="eRF1" evidence="8">
    <location>
        <begin position="286"/>
        <end position="375"/>
    </location>
</feature>
<feature type="domain" description="eRF1" evidence="7">
    <location>
        <begin position="133"/>
        <end position="202"/>
    </location>
</feature>
<dbReference type="Gene3D" id="3.30.420.60">
    <property type="entry name" value="eRF1 domain 2"/>
    <property type="match status" value="1"/>
</dbReference>
<dbReference type="InterPro" id="IPR005140">
    <property type="entry name" value="eRF1_Pelota-like_N"/>
</dbReference>
<evidence type="ECO:0000256" key="2">
    <source>
        <dbReference type="ARBA" id="ARBA00005326"/>
    </source>
</evidence>
<gene>
    <name evidence="9" type="ORF">HSB1_05960</name>
</gene>
<evidence type="ECO:0000256" key="4">
    <source>
        <dbReference type="ARBA" id="ARBA00022917"/>
    </source>
</evidence>
<dbReference type="InterPro" id="IPR029064">
    <property type="entry name" value="Ribosomal_eL30-like_sf"/>
</dbReference>
<evidence type="ECO:0000259" key="7">
    <source>
        <dbReference type="Pfam" id="PF03464"/>
    </source>
</evidence>
<comment type="subcellular location">
    <subcellularLocation>
        <location evidence="1">Cytoplasm</location>
    </subcellularLocation>
</comment>
<dbReference type="AlphaFoldDB" id="J2ZLD0"/>
<dbReference type="InterPro" id="IPR005142">
    <property type="entry name" value="eRF1_3"/>
</dbReference>
<dbReference type="OrthoDB" id="1011at2157"/>
<dbReference type="Pfam" id="PF03465">
    <property type="entry name" value="eRF1_3"/>
    <property type="match status" value="1"/>
</dbReference>
<dbReference type="Gene3D" id="3.30.1330.30">
    <property type="match status" value="1"/>
</dbReference>
<comment type="caution">
    <text evidence="9">The sequence shown here is derived from an EMBL/GenBank/DDBJ whole genome shotgun (WGS) entry which is preliminary data.</text>
</comment>
<dbReference type="InterPro" id="IPR024049">
    <property type="entry name" value="eRF1_1_sf"/>
</dbReference>
<dbReference type="Proteomes" id="UP000007813">
    <property type="component" value="Unassembled WGS sequence"/>
</dbReference>